<evidence type="ECO:0000256" key="5">
    <source>
        <dbReference type="ARBA" id="ARBA00023098"/>
    </source>
</evidence>
<comment type="similarity">
    <text evidence="1">Belongs to the CFA/CMAS family.</text>
</comment>
<dbReference type="PANTHER" id="PTHR43667">
    <property type="entry name" value="CYCLOPROPANE-FATTY-ACYL-PHOSPHOLIPID SYNTHASE"/>
    <property type="match status" value="1"/>
</dbReference>
<dbReference type="Pfam" id="PF13847">
    <property type="entry name" value="Methyltransf_31"/>
    <property type="match status" value="1"/>
</dbReference>
<dbReference type="EC" id="2.1.1.-" evidence="7"/>
<dbReference type="GO" id="GO:0032259">
    <property type="term" value="P:methylation"/>
    <property type="evidence" value="ECO:0007669"/>
    <property type="project" value="UniProtKB-KW"/>
</dbReference>
<feature type="domain" description="Methyltransferase" evidence="6">
    <location>
        <begin position="78"/>
        <end position="174"/>
    </location>
</feature>
<proteinExistence type="inferred from homology"/>
<keyword evidence="5" id="KW-0443">Lipid metabolism</keyword>
<evidence type="ECO:0000313" key="7">
    <source>
        <dbReference type="EMBL" id="MFH6771856.1"/>
    </source>
</evidence>
<name>A0ABW7MYH2_9FLAO</name>
<reference evidence="7 8" key="1">
    <citation type="submission" date="2024-02" db="EMBL/GenBank/DDBJ databases">
        <title>A Gaetbulibacter species isolated from tidal flats and genomic insights of their niches.</title>
        <authorList>
            <person name="Ye Y."/>
        </authorList>
    </citation>
    <scope>NUCLEOTIDE SEQUENCE [LARGE SCALE GENOMIC DNA]</scope>
    <source>
        <strain evidence="7 8">KYW382</strain>
    </source>
</reference>
<dbReference type="EMBL" id="JBAWKB010000002">
    <property type="protein sequence ID" value="MFH6771856.1"/>
    <property type="molecule type" value="Genomic_DNA"/>
</dbReference>
<dbReference type="GO" id="GO:0008168">
    <property type="term" value="F:methyltransferase activity"/>
    <property type="evidence" value="ECO:0007669"/>
    <property type="project" value="UniProtKB-KW"/>
</dbReference>
<evidence type="ECO:0000313" key="8">
    <source>
        <dbReference type="Proteomes" id="UP001610100"/>
    </source>
</evidence>
<dbReference type="Proteomes" id="UP001610100">
    <property type="component" value="Unassembled WGS sequence"/>
</dbReference>
<evidence type="ECO:0000256" key="2">
    <source>
        <dbReference type="ARBA" id="ARBA00022603"/>
    </source>
</evidence>
<dbReference type="Gene3D" id="3.40.50.150">
    <property type="entry name" value="Vaccinia Virus protein VP39"/>
    <property type="match status" value="1"/>
</dbReference>
<sequence length="219" mass="24911">MSANTKPFLVRLVRYVIKNPRYSLERLSIIVGQKLRGLETYKNVRQADLNIPQSAEPVLYESSGNSFLVKTLKNLNITSNDSIIDFGCGKGGALIKMANFPFKKIVGVEYSEFLYKIAQKNIKKLKLHHIQLFQGDAAAFKDLDDINYVYLFNPFGLATLHPVLENIKKSLKNNPRDLTLIYKNAVHHQAVINSGLFKKINQFKGENADFFIYKTIPKS</sequence>
<keyword evidence="2 7" id="KW-0489">Methyltransferase</keyword>
<evidence type="ECO:0000256" key="4">
    <source>
        <dbReference type="ARBA" id="ARBA00022691"/>
    </source>
</evidence>
<evidence type="ECO:0000259" key="6">
    <source>
        <dbReference type="Pfam" id="PF13847"/>
    </source>
</evidence>
<dbReference type="RefSeq" id="WP_344741064.1">
    <property type="nucleotide sequence ID" value="NZ_BAABAY010000002.1"/>
</dbReference>
<gene>
    <name evidence="7" type="ORF">V8G58_07900</name>
</gene>
<comment type="caution">
    <text evidence="7">The sequence shown here is derived from an EMBL/GenBank/DDBJ whole genome shotgun (WGS) entry which is preliminary data.</text>
</comment>
<keyword evidence="4" id="KW-0949">S-adenosyl-L-methionine</keyword>
<protein>
    <submittedName>
        <fullName evidence="7">Class I SAM-dependent methyltransferase</fullName>
        <ecNumber evidence="7">2.1.1.-</ecNumber>
    </submittedName>
</protein>
<evidence type="ECO:0000256" key="1">
    <source>
        <dbReference type="ARBA" id="ARBA00010815"/>
    </source>
</evidence>
<dbReference type="PANTHER" id="PTHR43667:SF1">
    <property type="entry name" value="CYCLOPROPANE-FATTY-ACYL-PHOSPHOLIPID SYNTHASE"/>
    <property type="match status" value="1"/>
</dbReference>
<dbReference type="SUPFAM" id="SSF53335">
    <property type="entry name" value="S-adenosyl-L-methionine-dependent methyltransferases"/>
    <property type="match status" value="1"/>
</dbReference>
<evidence type="ECO:0000256" key="3">
    <source>
        <dbReference type="ARBA" id="ARBA00022679"/>
    </source>
</evidence>
<keyword evidence="8" id="KW-1185">Reference proteome</keyword>
<accession>A0ABW7MYH2</accession>
<dbReference type="CDD" id="cd02440">
    <property type="entry name" value="AdoMet_MTases"/>
    <property type="match status" value="1"/>
</dbReference>
<dbReference type="InterPro" id="IPR029063">
    <property type="entry name" value="SAM-dependent_MTases_sf"/>
</dbReference>
<organism evidence="7 8">
    <name type="scientific">Gaetbulibacter aestuarii</name>
    <dbReference type="NCBI Taxonomy" id="1502358"/>
    <lineage>
        <taxon>Bacteria</taxon>
        <taxon>Pseudomonadati</taxon>
        <taxon>Bacteroidota</taxon>
        <taxon>Flavobacteriia</taxon>
        <taxon>Flavobacteriales</taxon>
        <taxon>Flavobacteriaceae</taxon>
        <taxon>Gaetbulibacter</taxon>
    </lineage>
</organism>
<dbReference type="InterPro" id="IPR025714">
    <property type="entry name" value="Methyltranfer_dom"/>
</dbReference>
<dbReference type="InterPro" id="IPR050723">
    <property type="entry name" value="CFA/CMAS"/>
</dbReference>
<keyword evidence="3 7" id="KW-0808">Transferase</keyword>